<accession>A0ABS7BT99</accession>
<sequence>MSFDVPFRHHQAMDAASLPTITVTLQAMTKALADCRNAGVDPDSDPAMVLLARHMAIVSTNRAPRSVLLHACQRRIDALRRFPTLLSIAIRGVAYDQVAKERFHMDARAELEKLASALHLIDGSYTVISSQGTTAESGYVILAAPEVAVVVRVGGRYEGREVAYRAVVNGIEPPNRHAGMAELLNTARFAERLTRELNLTAPAIAGSAPALIAA</sequence>
<proteinExistence type="predicted"/>
<dbReference type="RefSeq" id="WP_219750295.1">
    <property type="nucleotide sequence ID" value="NZ_JAHXZN010000009.1"/>
</dbReference>
<evidence type="ECO:0000313" key="2">
    <source>
        <dbReference type="Proteomes" id="UP000759103"/>
    </source>
</evidence>
<dbReference type="Proteomes" id="UP000759103">
    <property type="component" value="Unassembled WGS sequence"/>
</dbReference>
<dbReference type="EMBL" id="JAHXZN010000009">
    <property type="protein sequence ID" value="MBW6532707.1"/>
    <property type="molecule type" value="Genomic_DNA"/>
</dbReference>
<reference evidence="1 2" key="1">
    <citation type="submission" date="2021-07" db="EMBL/GenBank/DDBJ databases">
        <title>Sphingomonas sp.</title>
        <authorList>
            <person name="Feng G."/>
            <person name="Li J."/>
            <person name="Pan M."/>
        </authorList>
    </citation>
    <scope>NUCLEOTIDE SEQUENCE [LARGE SCALE GENOMIC DNA]</scope>
    <source>
        <strain evidence="1 2">RRHST34</strain>
    </source>
</reference>
<name>A0ABS7BT99_9SPHN</name>
<gene>
    <name evidence="1" type="ORF">KZ820_18345</name>
</gene>
<comment type="caution">
    <text evidence="1">The sequence shown here is derived from an EMBL/GenBank/DDBJ whole genome shotgun (WGS) entry which is preliminary data.</text>
</comment>
<organism evidence="1 2">
    <name type="scientific">Sphingomonas citri</name>
    <dbReference type="NCBI Taxonomy" id="2862499"/>
    <lineage>
        <taxon>Bacteria</taxon>
        <taxon>Pseudomonadati</taxon>
        <taxon>Pseudomonadota</taxon>
        <taxon>Alphaproteobacteria</taxon>
        <taxon>Sphingomonadales</taxon>
        <taxon>Sphingomonadaceae</taxon>
        <taxon>Sphingomonas</taxon>
    </lineage>
</organism>
<protein>
    <submittedName>
        <fullName evidence="1">TipAS antibiotic-recognition domain-containing protein</fullName>
    </submittedName>
</protein>
<evidence type="ECO:0000313" key="1">
    <source>
        <dbReference type="EMBL" id="MBW6532707.1"/>
    </source>
</evidence>
<keyword evidence="2" id="KW-1185">Reference proteome</keyword>